<dbReference type="Pfam" id="PF08159">
    <property type="entry name" value="NUC153"/>
    <property type="match status" value="1"/>
</dbReference>
<dbReference type="Proteomes" id="UP001363622">
    <property type="component" value="Unassembled WGS sequence"/>
</dbReference>
<feature type="compositionally biased region" description="Basic residues" evidence="5">
    <location>
        <begin position="632"/>
        <end position="644"/>
    </location>
</feature>
<protein>
    <submittedName>
        <fullName evidence="8">Pre-rRNA-processing protein ESF1</fullName>
    </submittedName>
</protein>
<dbReference type="PANTHER" id="PTHR12202">
    <property type="entry name" value="ESF1 HOMOLOG"/>
    <property type="match status" value="1"/>
</dbReference>
<feature type="domain" description="ESF1 RRM" evidence="7">
    <location>
        <begin position="184"/>
        <end position="345"/>
    </location>
</feature>
<evidence type="ECO:0000256" key="5">
    <source>
        <dbReference type="SAM" id="MobiDB-lite"/>
    </source>
</evidence>
<feature type="region of interest" description="Disordered" evidence="5">
    <location>
        <begin position="397"/>
        <end position="433"/>
    </location>
</feature>
<proteinExistence type="inferred from homology"/>
<feature type="region of interest" description="Disordered" evidence="5">
    <location>
        <begin position="678"/>
        <end position="770"/>
    </location>
</feature>
<feature type="compositionally biased region" description="Basic and acidic residues" evidence="5">
    <location>
        <begin position="230"/>
        <end position="251"/>
    </location>
</feature>
<evidence type="ECO:0000256" key="3">
    <source>
        <dbReference type="ARBA" id="ARBA00023054"/>
    </source>
</evidence>
<evidence type="ECO:0000256" key="2">
    <source>
        <dbReference type="ARBA" id="ARBA00009087"/>
    </source>
</evidence>
<dbReference type="EMBL" id="JBBPHU010000013">
    <property type="protein sequence ID" value="KAK7510908.1"/>
    <property type="molecule type" value="Genomic_DNA"/>
</dbReference>
<feature type="compositionally biased region" description="Basic and acidic residues" evidence="5">
    <location>
        <begin position="263"/>
        <end position="272"/>
    </location>
</feature>
<feature type="compositionally biased region" description="Basic residues" evidence="5">
    <location>
        <begin position="757"/>
        <end position="770"/>
    </location>
</feature>
<keyword evidence="9" id="KW-1185">Reference proteome</keyword>
<evidence type="ECO:0000256" key="1">
    <source>
        <dbReference type="ARBA" id="ARBA00004604"/>
    </source>
</evidence>
<name>A0ABR1KFW0_9PEZI</name>
<dbReference type="InterPro" id="IPR012580">
    <property type="entry name" value="NUC153"/>
</dbReference>
<dbReference type="Pfam" id="PF25121">
    <property type="entry name" value="RRM_ESF1"/>
    <property type="match status" value="1"/>
</dbReference>
<sequence length="770" mass="86112">MPKPTKQTAHKGKGNAPKPSGLTVNDPRFNKMLTDPRFRLPSKKNTRVTLDKRFAHMLKDDDFSKKASVDRYGRKVSKDAGKKELERIYRVEGEDDDEDEDSEKHDDPAADESDEADDDDEVQRELARVDRKYDPARDGGFSSSEDESDDDDDDDENEADVSDEAVEFPNNGNDQQVDEMEEATARIAVVNLDWDNIHATDLLAVASSFTPAEGRILKVTVYPSEFGRERMEREELEGPPREIFSKKKKDDSDLEEDSDSEDERIKQDLLQEDKGEEFDSKALRQYQLERLRYYYALVECDSAATARHLYDNMDGREYLSSANFFDMRFVPDDVSFDEDKPRDECSRVPDGYKPNEFVTDALTHSRVKLTWDADDTTRKEVQKRAFSQKEIDENDLKAYIGTDSSDDESDEAISSEDEAASTTTHDKKKAREEKAAKLRAALGLDSGFVSKKKSNDGPVGDMQITFTSGLSSSNKKTKDDSGKGIFENAPEESTRDRYIRKEKERKQRRKERAKAARTGVISDEQAAAQNAASDAEESALEDNANAAANEENADDDPFNDPFFTDPAGETQRAAKAAKKASKQRAAEERAAAATAAAAERAQLKLLMADEGADAKLRHFDMKAIEKAEKEARRKGKGKGKKSKKSSAAIDDEEQSGFHMDTADPRFKAVFDSHEYAIDPTNPRFKRTQGMTALLEEGRKKRKTRAERDDPADGDAPLVERGAPAGKKARRSARDDDDDGRGGEGANGEDLKKLVEKVKRRTAATGKKGRA</sequence>
<feature type="region of interest" description="Disordered" evidence="5">
    <location>
        <begin position="627"/>
        <end position="661"/>
    </location>
</feature>
<feature type="region of interest" description="Disordered" evidence="5">
    <location>
        <begin position="1"/>
        <end position="45"/>
    </location>
</feature>
<feature type="compositionally biased region" description="Basic and acidic residues" evidence="5">
    <location>
        <begin position="59"/>
        <end position="92"/>
    </location>
</feature>
<dbReference type="InterPro" id="IPR056750">
    <property type="entry name" value="RRM_ESF1"/>
</dbReference>
<feature type="compositionally biased region" description="Low complexity" evidence="5">
    <location>
        <begin position="541"/>
        <end position="550"/>
    </location>
</feature>
<feature type="domain" description="NUC153" evidence="6">
    <location>
        <begin position="663"/>
        <end position="691"/>
    </location>
</feature>
<feature type="region of interest" description="Disordered" evidence="5">
    <location>
        <begin position="59"/>
        <end position="182"/>
    </location>
</feature>
<dbReference type="InterPro" id="IPR039754">
    <property type="entry name" value="Esf1"/>
</dbReference>
<evidence type="ECO:0000259" key="6">
    <source>
        <dbReference type="Pfam" id="PF08159"/>
    </source>
</evidence>
<dbReference type="PANTHER" id="PTHR12202:SF0">
    <property type="entry name" value="ESF1 HOMOLOG"/>
    <property type="match status" value="1"/>
</dbReference>
<feature type="region of interest" description="Disordered" evidence="5">
    <location>
        <begin position="230"/>
        <end position="272"/>
    </location>
</feature>
<reference evidence="8 9" key="1">
    <citation type="submission" date="2024-04" db="EMBL/GenBank/DDBJ databases">
        <title>Phyllosticta paracitricarpa is synonymous to the EU quarantine fungus P. citricarpa based on phylogenomic analyses.</title>
        <authorList>
            <consortium name="Lawrence Berkeley National Laboratory"/>
            <person name="Van Ingen-Buijs V.A."/>
            <person name="Van Westerhoven A.C."/>
            <person name="Haridas S."/>
            <person name="Skiadas P."/>
            <person name="Martin F."/>
            <person name="Groenewald J.Z."/>
            <person name="Crous P.W."/>
            <person name="Seidl M.F."/>
        </authorList>
    </citation>
    <scope>NUCLEOTIDE SEQUENCE [LARGE SCALE GENOMIC DNA]</scope>
    <source>
        <strain evidence="8 9">CBS 123371</strain>
    </source>
</reference>
<organism evidence="8 9">
    <name type="scientific">Phyllosticta citriasiana</name>
    <dbReference type="NCBI Taxonomy" id="595635"/>
    <lineage>
        <taxon>Eukaryota</taxon>
        <taxon>Fungi</taxon>
        <taxon>Dikarya</taxon>
        <taxon>Ascomycota</taxon>
        <taxon>Pezizomycotina</taxon>
        <taxon>Dothideomycetes</taxon>
        <taxon>Dothideomycetes incertae sedis</taxon>
        <taxon>Botryosphaeriales</taxon>
        <taxon>Phyllostictaceae</taxon>
        <taxon>Phyllosticta</taxon>
    </lineage>
</organism>
<feature type="compositionally biased region" description="Polar residues" evidence="5">
    <location>
        <begin position="464"/>
        <end position="474"/>
    </location>
</feature>
<keyword evidence="3" id="KW-0175">Coiled coil</keyword>
<evidence type="ECO:0000259" key="7">
    <source>
        <dbReference type="Pfam" id="PF25121"/>
    </source>
</evidence>
<feature type="compositionally biased region" description="Acidic residues" evidence="5">
    <location>
        <begin position="109"/>
        <end position="122"/>
    </location>
</feature>
<feature type="compositionally biased region" description="Acidic residues" evidence="5">
    <location>
        <begin position="404"/>
        <end position="419"/>
    </location>
</feature>
<feature type="compositionally biased region" description="Basic and acidic residues" evidence="5">
    <location>
        <begin position="492"/>
        <end position="505"/>
    </location>
</feature>
<comment type="similarity">
    <text evidence="2">Belongs to the ESF1 family.</text>
</comment>
<evidence type="ECO:0000313" key="8">
    <source>
        <dbReference type="EMBL" id="KAK7510908.1"/>
    </source>
</evidence>
<evidence type="ECO:0000256" key="4">
    <source>
        <dbReference type="ARBA" id="ARBA00023242"/>
    </source>
</evidence>
<feature type="region of interest" description="Disordered" evidence="5">
    <location>
        <begin position="446"/>
        <end position="597"/>
    </location>
</feature>
<feature type="compositionally biased region" description="Low complexity" evidence="5">
    <location>
        <begin position="522"/>
        <end position="533"/>
    </location>
</feature>
<accession>A0ABR1KFW0</accession>
<feature type="compositionally biased region" description="Acidic residues" evidence="5">
    <location>
        <begin position="252"/>
        <end position="262"/>
    </location>
</feature>
<comment type="caution">
    <text evidence="8">The sequence shown here is derived from an EMBL/GenBank/DDBJ whole genome shotgun (WGS) entry which is preliminary data.</text>
</comment>
<feature type="compositionally biased region" description="Acidic residues" evidence="5">
    <location>
        <begin position="144"/>
        <end position="166"/>
    </location>
</feature>
<comment type="subcellular location">
    <subcellularLocation>
        <location evidence="1">Nucleus</location>
        <location evidence="1">Nucleolus</location>
    </subcellularLocation>
</comment>
<evidence type="ECO:0000313" key="9">
    <source>
        <dbReference type="Proteomes" id="UP001363622"/>
    </source>
</evidence>
<gene>
    <name evidence="8" type="ORF">IWZ03DRAFT_70912</name>
</gene>
<keyword evidence="4" id="KW-0539">Nucleus</keyword>
<feature type="compositionally biased region" description="Basic and acidic residues" evidence="5">
    <location>
        <begin position="123"/>
        <end position="137"/>
    </location>
</feature>